<evidence type="ECO:0000313" key="2">
    <source>
        <dbReference type="EMBL" id="MBE6266355.1"/>
    </source>
</evidence>
<sequence>MQNIKKYFMTLALLLTAVTGAWAQSTLNVVELEVPANWETDESPVTAADLTGFKAVDLNEAKAWTGAPAGNAILIYAFDDKVNLVNYANGVVGSDGKADFTKKIVFGMKSNVKFYYTAEPAEPATEPTIDVKWDAATKTGTFEMPAFDVEIAPIYAPVAQWAKVEDVDQLPTAIEGIYAESTDAIVKAGTVAKIGETENPQGTLMYAVSTSDTEQPELTAFSATLPTAKDITTAGDVYVWYYIKGADTPQEQTATAENTFNDSEICATPLKVTVLNNKFDIQFTAANDNTIETGKATVTVGGTAATVTEGKLESVKMGSEVKVKAKEGYKFRKVEVKKAGPALKTLTVKGMQLKYVEGDTWQQAIERPENEGSGWRVQSNYIFHGGYTLFINEGAYVYVRPGDTIDATKNYSLEAD</sequence>
<reference evidence="2" key="1">
    <citation type="submission" date="2019-04" db="EMBL/GenBank/DDBJ databases">
        <title>Evolution of Biomass-Degrading Anaerobic Consortia Revealed by Metagenomics.</title>
        <authorList>
            <person name="Peng X."/>
        </authorList>
    </citation>
    <scope>NUCLEOTIDE SEQUENCE</scope>
    <source>
        <strain evidence="2">SIG141</strain>
    </source>
</reference>
<proteinExistence type="predicted"/>
<feature type="chain" id="PRO_5037988025" evidence="1">
    <location>
        <begin position="24"/>
        <end position="416"/>
    </location>
</feature>
<evidence type="ECO:0000313" key="3">
    <source>
        <dbReference type="Proteomes" id="UP000763088"/>
    </source>
</evidence>
<accession>A0A928BS47</accession>
<gene>
    <name evidence="2" type="ORF">E7102_07795</name>
</gene>
<evidence type="ECO:0000256" key="1">
    <source>
        <dbReference type="SAM" id="SignalP"/>
    </source>
</evidence>
<feature type="signal peptide" evidence="1">
    <location>
        <begin position="1"/>
        <end position="23"/>
    </location>
</feature>
<dbReference type="Proteomes" id="UP000763088">
    <property type="component" value="Unassembled WGS sequence"/>
</dbReference>
<protein>
    <submittedName>
        <fullName evidence="2">Uncharacterized protein</fullName>
    </submittedName>
</protein>
<name>A0A928BS47_XYLRU</name>
<organism evidence="2 3">
    <name type="scientific">Xylanibacter ruminicola</name>
    <name type="common">Prevotella ruminicola</name>
    <dbReference type="NCBI Taxonomy" id="839"/>
    <lineage>
        <taxon>Bacteria</taxon>
        <taxon>Pseudomonadati</taxon>
        <taxon>Bacteroidota</taxon>
        <taxon>Bacteroidia</taxon>
        <taxon>Bacteroidales</taxon>
        <taxon>Prevotellaceae</taxon>
        <taxon>Xylanibacter</taxon>
    </lineage>
</organism>
<keyword evidence="1" id="KW-0732">Signal</keyword>
<dbReference type="EMBL" id="SUYD01000008">
    <property type="protein sequence ID" value="MBE6266355.1"/>
    <property type="molecule type" value="Genomic_DNA"/>
</dbReference>
<comment type="caution">
    <text evidence="2">The sequence shown here is derived from an EMBL/GenBank/DDBJ whole genome shotgun (WGS) entry which is preliminary data.</text>
</comment>
<dbReference type="AlphaFoldDB" id="A0A928BS47"/>